<dbReference type="FunFam" id="1.10.287.70:FF:000037">
    <property type="entry name" value="Glutamate receptor"/>
    <property type="match status" value="1"/>
</dbReference>
<evidence type="ECO:0000256" key="17">
    <source>
        <dbReference type="SAM" id="Phobius"/>
    </source>
</evidence>
<dbReference type="GO" id="GO:0016020">
    <property type="term" value="C:membrane"/>
    <property type="evidence" value="ECO:0007669"/>
    <property type="project" value="UniProtKB-SubCell"/>
</dbReference>
<dbReference type="EMBL" id="BDDD01001695">
    <property type="protein sequence ID" value="GAV77833.1"/>
    <property type="molecule type" value="Genomic_DNA"/>
</dbReference>
<dbReference type="InterPro" id="IPR028082">
    <property type="entry name" value="Peripla_BP_I"/>
</dbReference>
<dbReference type="PANTHER" id="PTHR34836:SF1">
    <property type="entry name" value="OS09G0428600 PROTEIN"/>
    <property type="match status" value="1"/>
</dbReference>
<evidence type="ECO:0000256" key="2">
    <source>
        <dbReference type="ARBA" id="ARBA00008685"/>
    </source>
</evidence>
<dbReference type="InterPro" id="IPR017103">
    <property type="entry name" value="Iontropic_Glu_rcpt_pln"/>
</dbReference>
<evidence type="ECO:0000256" key="15">
    <source>
        <dbReference type="PIRSR" id="PIRSR037090-50"/>
    </source>
</evidence>
<feature type="signal peptide" evidence="18">
    <location>
        <begin position="1"/>
        <end position="26"/>
    </location>
</feature>
<keyword evidence="12" id="KW-1071">Ligand-gated ion channel</keyword>
<keyword evidence="10 20" id="KW-0675">Receptor</keyword>
<evidence type="ECO:0000259" key="19">
    <source>
        <dbReference type="SMART" id="SM00079"/>
    </source>
</evidence>
<comment type="subunit">
    <text evidence="3">May form heteromers.</text>
</comment>
<evidence type="ECO:0000256" key="18">
    <source>
        <dbReference type="SAM" id="SignalP"/>
    </source>
</evidence>
<dbReference type="OrthoDB" id="5984008at2759"/>
<evidence type="ECO:0000256" key="7">
    <source>
        <dbReference type="ARBA" id="ARBA00022989"/>
    </source>
</evidence>
<keyword evidence="9 17" id="KW-0472">Membrane</keyword>
<dbReference type="InParanoid" id="A0A1Q3CCN5"/>
<feature type="region of interest" description="Disordered" evidence="16">
    <location>
        <begin position="890"/>
        <end position="964"/>
    </location>
</feature>
<dbReference type="FunFam" id="3.40.190.10:FF:000195">
    <property type="entry name" value="Glutamate receptor 2.7"/>
    <property type="match status" value="1"/>
</dbReference>
<dbReference type="SUPFAM" id="SSF53822">
    <property type="entry name" value="Periplasmic binding protein-like I"/>
    <property type="match status" value="1"/>
</dbReference>
<feature type="transmembrane region" description="Helical" evidence="17">
    <location>
        <begin position="643"/>
        <end position="662"/>
    </location>
</feature>
<accession>A0A1Q3CCN5</accession>
<dbReference type="PIRSF" id="PIRSF037090">
    <property type="entry name" value="Iontro_Glu-like_rcpt_pln"/>
    <property type="match status" value="1"/>
</dbReference>
<evidence type="ECO:0000256" key="4">
    <source>
        <dbReference type="ARBA" id="ARBA00022448"/>
    </source>
</evidence>
<evidence type="ECO:0000256" key="8">
    <source>
        <dbReference type="ARBA" id="ARBA00023065"/>
    </source>
</evidence>
<dbReference type="Gene3D" id="3.40.50.2300">
    <property type="match status" value="2"/>
</dbReference>
<evidence type="ECO:0000256" key="3">
    <source>
        <dbReference type="ARBA" id="ARBA00011095"/>
    </source>
</evidence>
<sequence>MRNKHHMELVFPVFLILHLCTEMAMSQNTTIPVKVGVILDNDTELGKMGLSCINMSLSDFYASHSYYKTRLVLNARDSKSDVVGAAAAALDLIKNIQVQAIIGTQNSMQATFVIDLGDKANVPIISFSASSPSLTSLRSSYFFRATTNDSSQVKAISAVVQAYGWREAVPIYVDNDFGEGVIPYLTDALQQIDTSVPYRSVISPSATDDQIGEELYKLMTMETRVFIVHMAPSLGSRLFAKATEIGMMSEGYVWIITDAMANVLSTMDHSAIDSMQGVLGVNAYVPRTNVLDNFMVRWKLKFQQDNPTIVDAQLTVYGLWAYDAAQALAMAVERLGTTSFGFNNKNISSNSSTTTDLDSFGVSQNGPNLIKQLSSSKFVGLTGDYYFLNGQLQSSAFQIINVNGNGGRRVGFWTPENGLIKKLSSANTNASYSISKANLGPILWPGDSTSVPKGWEIPTNGKKLQIGVPVKTGFAEFVKVTRDNSTNTITATGFCIDVFQAVIQALPYAVPYEFIPFENPTSSYNDLLYQVYLRNFDAVVGDATIVANRSLYVDFTLPYTESGVSMVVPIKYGVEKNAWIFLKPLTLELWVTTACSFIFIGFVVWALEHRINEDFHGPPSYQVSTSLWFSFSIMVFAQREKVVSSLARFVVIVFFFVVLIITQSYTASLTSLLTVQQLQPTVTDIQDLIKNGDYVGYQEGSFMLGILKGWGFQESKLVSYESIDQCHELFILGSGNGGIAAAIDEVPYMRLFLAQYCSEYTMVQSVLKTDGFGFAFPINSPLVPDVSRAVLNVTEGDKMKEIEAAWFHKLTSCRDTSSSTITSSNLGLESFWGLFLMAVVASFSALIIYAAMFLYSQRKILTLVDPNASIWRRILDIIKNFVKKDFRSLTSGKSDDDIRDRSGINDALTNLNNPPSPTSYTNQTDFGEQGTPTSGIENSINTNNHPSPSNCTNHSDIGQGTPSTEIDYAVPFVSDQASAQTGSAIELTNNPDQKGAVTVEIGY</sequence>
<keyword evidence="5 17" id="KW-0812">Transmembrane</keyword>
<feature type="chain" id="PRO_5013360944" evidence="18">
    <location>
        <begin position="27"/>
        <end position="1003"/>
    </location>
</feature>
<feature type="compositionally biased region" description="Basic and acidic residues" evidence="16">
    <location>
        <begin position="890"/>
        <end position="903"/>
    </location>
</feature>
<keyword evidence="11" id="KW-0325">Glycoprotein</keyword>
<comment type="caution">
    <text evidence="20">The sequence shown here is derived from an EMBL/GenBank/DDBJ whole genome shotgun (WGS) entry which is preliminary data.</text>
</comment>
<reference evidence="21" key="1">
    <citation type="submission" date="2016-04" db="EMBL/GenBank/DDBJ databases">
        <title>Cephalotus genome sequencing.</title>
        <authorList>
            <person name="Fukushima K."/>
            <person name="Hasebe M."/>
            <person name="Fang X."/>
        </authorList>
    </citation>
    <scope>NUCLEOTIDE SEQUENCE [LARGE SCALE GENOMIC DNA]</scope>
    <source>
        <strain evidence="21">cv. St1</strain>
    </source>
</reference>
<evidence type="ECO:0000256" key="11">
    <source>
        <dbReference type="ARBA" id="ARBA00023180"/>
    </source>
</evidence>
<evidence type="ECO:0000256" key="10">
    <source>
        <dbReference type="ARBA" id="ARBA00023170"/>
    </source>
</evidence>
<evidence type="ECO:0000256" key="12">
    <source>
        <dbReference type="ARBA" id="ARBA00023286"/>
    </source>
</evidence>
<dbReference type="Pfam" id="PF10613">
    <property type="entry name" value="Lig_chan-Glu_bd"/>
    <property type="match status" value="1"/>
</dbReference>
<dbReference type="CDD" id="cd19990">
    <property type="entry name" value="PBP1_GABAb_receptor_plant"/>
    <property type="match status" value="1"/>
</dbReference>
<feature type="compositionally biased region" description="Polar residues" evidence="16">
    <location>
        <begin position="907"/>
        <end position="964"/>
    </location>
</feature>
<dbReference type="SMART" id="SM00079">
    <property type="entry name" value="PBPe"/>
    <property type="match status" value="1"/>
</dbReference>
<dbReference type="InterPro" id="IPR044440">
    <property type="entry name" value="GABAb_receptor_plant_PBP1"/>
</dbReference>
<dbReference type="InterPro" id="IPR001828">
    <property type="entry name" value="ANF_lig-bd_rcpt"/>
</dbReference>
<dbReference type="InterPro" id="IPR019594">
    <property type="entry name" value="Glu/Gly-bd"/>
</dbReference>
<comment type="function">
    <text evidence="14">Glutamate-gated receptor that probably acts as a non-selective cation channel. May be involved in light-signal transduction and calcium homeostasis via the regulation of calcium influx into cells.</text>
</comment>
<dbReference type="Pfam" id="PF01094">
    <property type="entry name" value="ANF_receptor"/>
    <property type="match status" value="1"/>
</dbReference>
<evidence type="ECO:0000313" key="20">
    <source>
        <dbReference type="EMBL" id="GAV77833.1"/>
    </source>
</evidence>
<dbReference type="FunFam" id="3.40.50.2300:FF:000310">
    <property type="entry name" value="Glutamate receptor"/>
    <property type="match status" value="1"/>
</dbReference>
<keyword evidence="8" id="KW-0406">Ion transport</keyword>
<dbReference type="FunFam" id="3.40.50.2300:FF:000169">
    <property type="entry name" value="Glutamate receptor"/>
    <property type="match status" value="1"/>
</dbReference>
<name>A0A1Q3CCN5_CEPFO</name>
<evidence type="ECO:0000313" key="21">
    <source>
        <dbReference type="Proteomes" id="UP000187406"/>
    </source>
</evidence>
<dbReference type="InterPro" id="IPR001320">
    <property type="entry name" value="Iontro_rcpt_C"/>
</dbReference>
<feature type="transmembrane region" description="Helical" evidence="17">
    <location>
        <begin position="831"/>
        <end position="855"/>
    </location>
</feature>
<keyword evidence="7 17" id="KW-1133">Transmembrane helix</keyword>
<evidence type="ECO:0000256" key="16">
    <source>
        <dbReference type="SAM" id="MobiDB-lite"/>
    </source>
</evidence>
<dbReference type="FunFam" id="3.40.190.10:FF:000103">
    <property type="entry name" value="Glutamate receptor"/>
    <property type="match status" value="1"/>
</dbReference>
<evidence type="ECO:0000256" key="6">
    <source>
        <dbReference type="ARBA" id="ARBA00022729"/>
    </source>
</evidence>
<dbReference type="CDD" id="cd13686">
    <property type="entry name" value="GluR_Plant"/>
    <property type="match status" value="1"/>
</dbReference>
<keyword evidence="13" id="KW-0407">Ion channel</keyword>
<dbReference type="STRING" id="3775.A0A1Q3CCN5"/>
<evidence type="ECO:0000256" key="5">
    <source>
        <dbReference type="ARBA" id="ARBA00022692"/>
    </source>
</evidence>
<dbReference type="PANTHER" id="PTHR34836">
    <property type="entry name" value="OS06G0188250 PROTEIN"/>
    <property type="match status" value="1"/>
</dbReference>
<gene>
    <name evidence="20" type="ORF">CFOL_v3_21303</name>
</gene>
<keyword evidence="15" id="KW-1015">Disulfide bond</keyword>
<evidence type="ECO:0000256" key="14">
    <source>
        <dbReference type="ARBA" id="ARBA00049638"/>
    </source>
</evidence>
<keyword evidence="4" id="KW-0813">Transport</keyword>
<evidence type="ECO:0000256" key="9">
    <source>
        <dbReference type="ARBA" id="ARBA00023136"/>
    </source>
</evidence>
<proteinExistence type="inferred from homology"/>
<feature type="disulfide bond" evidence="15">
    <location>
        <begin position="757"/>
        <end position="813"/>
    </location>
</feature>
<dbReference type="GO" id="GO:0015276">
    <property type="term" value="F:ligand-gated monoatomic ion channel activity"/>
    <property type="evidence" value="ECO:0007669"/>
    <property type="project" value="InterPro"/>
</dbReference>
<keyword evidence="21" id="KW-1185">Reference proteome</keyword>
<dbReference type="InterPro" id="IPR015683">
    <property type="entry name" value="Ionotropic_Glu_rcpt"/>
</dbReference>
<evidence type="ECO:0000256" key="1">
    <source>
        <dbReference type="ARBA" id="ARBA00004141"/>
    </source>
</evidence>
<dbReference type="AlphaFoldDB" id="A0A1Q3CCN5"/>
<comment type="subcellular location">
    <subcellularLocation>
        <location evidence="1">Membrane</location>
        <topology evidence="1">Multi-pass membrane protein</topology>
    </subcellularLocation>
</comment>
<feature type="domain" description="Ionotropic glutamate receptor C-terminal" evidence="19">
    <location>
        <begin position="463"/>
        <end position="809"/>
    </location>
</feature>
<dbReference type="Pfam" id="PF00060">
    <property type="entry name" value="Lig_chan"/>
    <property type="match status" value="1"/>
</dbReference>
<dbReference type="Gene3D" id="1.10.287.70">
    <property type="match status" value="1"/>
</dbReference>
<dbReference type="FunCoup" id="A0A1Q3CCN5">
    <property type="interactions" value="136"/>
</dbReference>
<dbReference type="Gene3D" id="3.40.190.10">
    <property type="entry name" value="Periplasmic binding protein-like II"/>
    <property type="match status" value="2"/>
</dbReference>
<dbReference type="Proteomes" id="UP000187406">
    <property type="component" value="Unassembled WGS sequence"/>
</dbReference>
<evidence type="ECO:0000256" key="13">
    <source>
        <dbReference type="ARBA" id="ARBA00023303"/>
    </source>
</evidence>
<protein>
    <submittedName>
        <fullName evidence="20">Lig_chan domain-containing protein/SBP_bac_3 domain-containing protein/ANF_receptor domain-containing protein</fullName>
    </submittedName>
</protein>
<keyword evidence="6 18" id="KW-0732">Signal</keyword>
<comment type="similarity">
    <text evidence="2">Belongs to the glutamate-gated ion channel (TC 1.A.10.1) family.</text>
</comment>
<feature type="transmembrane region" description="Helical" evidence="17">
    <location>
        <begin position="589"/>
        <end position="607"/>
    </location>
</feature>
<dbReference type="SUPFAM" id="SSF53850">
    <property type="entry name" value="Periplasmic binding protein-like II"/>
    <property type="match status" value="1"/>
</dbReference>
<organism evidence="20 21">
    <name type="scientific">Cephalotus follicularis</name>
    <name type="common">Albany pitcher plant</name>
    <dbReference type="NCBI Taxonomy" id="3775"/>
    <lineage>
        <taxon>Eukaryota</taxon>
        <taxon>Viridiplantae</taxon>
        <taxon>Streptophyta</taxon>
        <taxon>Embryophyta</taxon>
        <taxon>Tracheophyta</taxon>
        <taxon>Spermatophyta</taxon>
        <taxon>Magnoliopsida</taxon>
        <taxon>eudicotyledons</taxon>
        <taxon>Gunneridae</taxon>
        <taxon>Pentapetalae</taxon>
        <taxon>rosids</taxon>
        <taxon>fabids</taxon>
        <taxon>Oxalidales</taxon>
        <taxon>Cephalotaceae</taxon>
        <taxon>Cephalotus</taxon>
    </lineage>
</organism>